<organism evidence="7 8">
    <name type="scientific">Thermogemmatispora tikiterensis</name>
    <dbReference type="NCBI Taxonomy" id="1825093"/>
    <lineage>
        <taxon>Bacteria</taxon>
        <taxon>Bacillati</taxon>
        <taxon>Chloroflexota</taxon>
        <taxon>Ktedonobacteria</taxon>
        <taxon>Thermogemmatisporales</taxon>
        <taxon>Thermogemmatisporaceae</taxon>
        <taxon>Thermogemmatispora</taxon>
    </lineage>
</organism>
<dbReference type="PANTHER" id="PTHR43133">
    <property type="entry name" value="RNA POLYMERASE ECF-TYPE SIGMA FACTO"/>
    <property type="match status" value="1"/>
</dbReference>
<dbReference type="GO" id="GO:0006352">
    <property type="term" value="P:DNA-templated transcription initiation"/>
    <property type="evidence" value="ECO:0007669"/>
    <property type="project" value="InterPro"/>
</dbReference>
<dbReference type="InterPro" id="IPR036388">
    <property type="entry name" value="WH-like_DNA-bd_sf"/>
</dbReference>
<keyword evidence="3" id="KW-0731">Sigma factor</keyword>
<keyword evidence="8" id="KW-1185">Reference proteome</keyword>
<dbReference type="RefSeq" id="WP_112425464.1">
    <property type="nucleotide sequence ID" value="NZ_MCIF01000002.1"/>
</dbReference>
<dbReference type="EMBL" id="MCIF01000002">
    <property type="protein sequence ID" value="RAQ93963.1"/>
    <property type="molecule type" value="Genomic_DNA"/>
</dbReference>
<dbReference type="InterPro" id="IPR013325">
    <property type="entry name" value="RNA_pol_sigma_r2"/>
</dbReference>
<dbReference type="NCBIfam" id="TIGR02937">
    <property type="entry name" value="sigma70-ECF"/>
    <property type="match status" value="1"/>
</dbReference>
<dbReference type="Gene3D" id="1.10.1740.10">
    <property type="match status" value="1"/>
</dbReference>
<comment type="similarity">
    <text evidence="1">Belongs to the sigma-70 factor family. ECF subfamily.</text>
</comment>
<dbReference type="Proteomes" id="UP000248706">
    <property type="component" value="Unassembled WGS sequence"/>
</dbReference>
<dbReference type="PANTHER" id="PTHR43133:SF8">
    <property type="entry name" value="RNA POLYMERASE SIGMA FACTOR HI_1459-RELATED"/>
    <property type="match status" value="1"/>
</dbReference>
<name>A0A328VEJ4_9CHLR</name>
<proteinExistence type="inferred from homology"/>
<sequence>MDEQHRESLLISGSNLHTELAQYLQDANNYRLLYGILRQLVARSGLIAAGNDAELQEQTDELFQSVIQRAFELANKQPGHKVNLQGWLLRIAHNILKEFRRQHQQEKRRTLPLKQITSGEYEDDEAFFTLFSQRLTTADPTLELEQREGLREAFSNLSEADRQILSLFLHYGFQHNEIAHLLKISPGATRVRFCRALGRLQAILEAQEKQRRGERHG</sequence>
<evidence type="ECO:0000313" key="8">
    <source>
        <dbReference type="Proteomes" id="UP000248706"/>
    </source>
</evidence>
<dbReference type="GO" id="GO:0003677">
    <property type="term" value="F:DNA binding"/>
    <property type="evidence" value="ECO:0007669"/>
    <property type="project" value="UniProtKB-KW"/>
</dbReference>
<dbReference type="SUPFAM" id="SSF88659">
    <property type="entry name" value="Sigma3 and sigma4 domains of RNA polymerase sigma factors"/>
    <property type="match status" value="1"/>
</dbReference>
<dbReference type="InterPro" id="IPR014284">
    <property type="entry name" value="RNA_pol_sigma-70_dom"/>
</dbReference>
<dbReference type="Pfam" id="PF08281">
    <property type="entry name" value="Sigma70_r4_2"/>
    <property type="match status" value="1"/>
</dbReference>
<keyword evidence="2" id="KW-0805">Transcription regulation</keyword>
<keyword evidence="4" id="KW-0238">DNA-binding</keyword>
<evidence type="ECO:0000256" key="4">
    <source>
        <dbReference type="ARBA" id="ARBA00023125"/>
    </source>
</evidence>
<evidence type="ECO:0000256" key="3">
    <source>
        <dbReference type="ARBA" id="ARBA00023082"/>
    </source>
</evidence>
<accession>A0A328VEJ4</accession>
<dbReference type="SUPFAM" id="SSF88946">
    <property type="entry name" value="Sigma2 domain of RNA polymerase sigma factors"/>
    <property type="match status" value="1"/>
</dbReference>
<dbReference type="InterPro" id="IPR039425">
    <property type="entry name" value="RNA_pol_sigma-70-like"/>
</dbReference>
<evidence type="ECO:0000256" key="2">
    <source>
        <dbReference type="ARBA" id="ARBA00023015"/>
    </source>
</evidence>
<evidence type="ECO:0000256" key="5">
    <source>
        <dbReference type="ARBA" id="ARBA00023163"/>
    </source>
</evidence>
<dbReference type="OrthoDB" id="1491902at2"/>
<dbReference type="InterPro" id="IPR013324">
    <property type="entry name" value="RNA_pol_sigma_r3/r4-like"/>
</dbReference>
<feature type="domain" description="RNA polymerase sigma factor 70 region 4 type 2" evidence="6">
    <location>
        <begin position="149"/>
        <end position="200"/>
    </location>
</feature>
<dbReference type="Gene3D" id="1.10.10.10">
    <property type="entry name" value="Winged helix-like DNA-binding domain superfamily/Winged helix DNA-binding domain"/>
    <property type="match status" value="1"/>
</dbReference>
<comment type="caution">
    <text evidence="7">The sequence shown here is derived from an EMBL/GenBank/DDBJ whole genome shotgun (WGS) entry which is preliminary data.</text>
</comment>
<keyword evidence="5" id="KW-0804">Transcription</keyword>
<reference evidence="7 8" key="1">
    <citation type="submission" date="2016-08" db="EMBL/GenBank/DDBJ databases">
        <title>Analysis of Carbohydrate Active Enzymes in Thermogemmatispora T81 Reveals Carbohydrate Degradation Ability.</title>
        <authorList>
            <person name="Tomazini A."/>
            <person name="Lal S."/>
            <person name="Stott M."/>
            <person name="Henrissat B."/>
            <person name="Polikarpov I."/>
            <person name="Sparling R."/>
            <person name="Levin D.B."/>
        </authorList>
    </citation>
    <scope>NUCLEOTIDE SEQUENCE [LARGE SCALE GENOMIC DNA]</scope>
    <source>
        <strain evidence="7 8">T81</strain>
    </source>
</reference>
<dbReference type="GO" id="GO:0016987">
    <property type="term" value="F:sigma factor activity"/>
    <property type="evidence" value="ECO:0007669"/>
    <property type="project" value="UniProtKB-KW"/>
</dbReference>
<protein>
    <recommendedName>
        <fullName evidence="6">RNA polymerase sigma factor 70 region 4 type 2 domain-containing protein</fullName>
    </recommendedName>
</protein>
<evidence type="ECO:0000256" key="1">
    <source>
        <dbReference type="ARBA" id="ARBA00010641"/>
    </source>
</evidence>
<dbReference type="AlphaFoldDB" id="A0A328VEJ4"/>
<evidence type="ECO:0000313" key="7">
    <source>
        <dbReference type="EMBL" id="RAQ93963.1"/>
    </source>
</evidence>
<gene>
    <name evidence="7" type="ORF">A4R35_00365</name>
</gene>
<evidence type="ECO:0000259" key="6">
    <source>
        <dbReference type="Pfam" id="PF08281"/>
    </source>
</evidence>
<dbReference type="InterPro" id="IPR013249">
    <property type="entry name" value="RNA_pol_sigma70_r4_t2"/>
</dbReference>